<dbReference type="InterPro" id="IPR033556">
    <property type="entry name" value="PLA"/>
</dbReference>
<dbReference type="EMBL" id="JACEIK010001007">
    <property type="protein sequence ID" value="MCD7464950.1"/>
    <property type="molecule type" value="Genomic_DNA"/>
</dbReference>
<reference evidence="4 5" key="1">
    <citation type="journal article" date="2021" name="BMC Genomics">
        <title>Datura genome reveals duplications of psychoactive alkaloid biosynthetic genes and high mutation rate following tissue culture.</title>
        <authorList>
            <person name="Rajewski A."/>
            <person name="Carter-House D."/>
            <person name="Stajich J."/>
            <person name="Litt A."/>
        </authorList>
    </citation>
    <scope>NUCLEOTIDE SEQUENCE [LARGE SCALE GENOMIC DNA]</scope>
    <source>
        <strain evidence="4">AR-01</strain>
    </source>
</reference>
<sequence length="142" mass="15972">MPSTKTKAPIYNFLYVTARVGAHKAFFLHSLSRESWDGGSNWIGYIAVTNDEISKTLGYQKLYIAFRGTTRKYEWVNVLGARPKSAEPLLHPKSINKDDLDDDNGGSSSNDAPKVMNGWLKIYVSSDPILQFTRLSRDVETL</sequence>
<proteinExistence type="inferred from homology"/>
<dbReference type="PANTHER" id="PTHR31828">
    <property type="entry name" value="PHOSPHOLIPASE A1-IIGAMMA"/>
    <property type="match status" value="1"/>
</dbReference>
<organism evidence="4 5">
    <name type="scientific">Datura stramonium</name>
    <name type="common">Jimsonweed</name>
    <name type="synonym">Common thornapple</name>
    <dbReference type="NCBI Taxonomy" id="4076"/>
    <lineage>
        <taxon>Eukaryota</taxon>
        <taxon>Viridiplantae</taxon>
        <taxon>Streptophyta</taxon>
        <taxon>Embryophyta</taxon>
        <taxon>Tracheophyta</taxon>
        <taxon>Spermatophyta</taxon>
        <taxon>Magnoliopsida</taxon>
        <taxon>eudicotyledons</taxon>
        <taxon>Gunneridae</taxon>
        <taxon>Pentapetalae</taxon>
        <taxon>asterids</taxon>
        <taxon>lamiids</taxon>
        <taxon>Solanales</taxon>
        <taxon>Solanaceae</taxon>
        <taxon>Solanoideae</taxon>
        <taxon>Datureae</taxon>
        <taxon>Datura</taxon>
    </lineage>
</organism>
<evidence type="ECO:0000313" key="5">
    <source>
        <dbReference type="Proteomes" id="UP000823775"/>
    </source>
</evidence>
<keyword evidence="1 2" id="KW-0378">Hydrolase</keyword>
<keyword evidence="2" id="KW-0443">Lipid metabolism</keyword>
<comment type="function">
    <text evidence="2">Acylhydrolase that catalyzes the hydrolysis of phospholipids at the sn-1 position.</text>
</comment>
<evidence type="ECO:0000256" key="2">
    <source>
        <dbReference type="RuleBase" id="RU367093"/>
    </source>
</evidence>
<dbReference type="Proteomes" id="UP000823775">
    <property type="component" value="Unassembled WGS sequence"/>
</dbReference>
<dbReference type="InterPro" id="IPR029058">
    <property type="entry name" value="AB_hydrolase_fold"/>
</dbReference>
<evidence type="ECO:0000256" key="1">
    <source>
        <dbReference type="ARBA" id="ARBA00022801"/>
    </source>
</evidence>
<name>A0ABS8T1Y9_DATST</name>
<keyword evidence="5" id="KW-1185">Reference proteome</keyword>
<comment type="similarity">
    <text evidence="2">Belongs to the AB hydrolase superfamily. Lipase family.</text>
</comment>
<feature type="region of interest" description="Disordered" evidence="3">
    <location>
        <begin position="88"/>
        <end position="112"/>
    </location>
</feature>
<dbReference type="EC" id="3.1.1.-" evidence="2"/>
<dbReference type="Gene3D" id="3.40.50.1820">
    <property type="entry name" value="alpha/beta hydrolase"/>
    <property type="match status" value="1"/>
</dbReference>
<accession>A0ABS8T1Y9</accession>
<protein>
    <recommendedName>
        <fullName evidence="2">Phospholipase A1</fullName>
        <ecNumber evidence="2">3.1.1.-</ecNumber>
    </recommendedName>
</protein>
<evidence type="ECO:0000256" key="3">
    <source>
        <dbReference type="SAM" id="MobiDB-lite"/>
    </source>
</evidence>
<gene>
    <name evidence="4" type="ORF">HAX54_000277</name>
</gene>
<keyword evidence="2" id="KW-0442">Lipid degradation</keyword>
<evidence type="ECO:0000313" key="4">
    <source>
        <dbReference type="EMBL" id="MCD7464950.1"/>
    </source>
</evidence>
<dbReference type="PANTHER" id="PTHR31828:SF10">
    <property type="entry name" value="PHOSPHOLIPASE A1-IIDELTA"/>
    <property type="match status" value="1"/>
</dbReference>
<comment type="caution">
    <text evidence="4">The sequence shown here is derived from an EMBL/GenBank/DDBJ whole genome shotgun (WGS) entry which is preliminary data.</text>
</comment>